<keyword evidence="5" id="KW-0560">Oxidoreductase</keyword>
<dbReference type="InterPro" id="IPR036188">
    <property type="entry name" value="FAD/NAD-bd_sf"/>
</dbReference>
<protein>
    <submittedName>
        <fullName evidence="7">Putative flavin-containing dehydrogenase</fullName>
    </submittedName>
</protein>
<dbReference type="EMBL" id="KT318878">
    <property type="protein sequence ID" value="AKT74166.1"/>
    <property type="molecule type" value="Genomic_DNA"/>
</dbReference>
<feature type="domain" description="FAD-dependent oxidoreductase 2 FAD-binding" evidence="6">
    <location>
        <begin position="3"/>
        <end position="54"/>
    </location>
</feature>
<dbReference type="SUPFAM" id="SSF51905">
    <property type="entry name" value="FAD/NAD(P)-binding domain"/>
    <property type="match status" value="1"/>
</dbReference>
<keyword evidence="4" id="KW-0274">FAD</keyword>
<keyword evidence="3" id="KW-0285">Flavoprotein</keyword>
<dbReference type="GO" id="GO:0016491">
    <property type="term" value="F:oxidoreductase activity"/>
    <property type="evidence" value="ECO:0007669"/>
    <property type="project" value="UniProtKB-KW"/>
</dbReference>
<evidence type="ECO:0000256" key="5">
    <source>
        <dbReference type="ARBA" id="ARBA00023002"/>
    </source>
</evidence>
<sequence>MLDTAVIGSGMAGTAVATELERLGREYIVLEAGPHQGRAHIAADEGSAHLADPAQDPAFTPFLAQPGTPYGPLSGYRRRVGGRSLYWRGICLRIEDDALREWPAEVRRALLGTDGEPGLYARTEAALRAWSGGTRLTQARTETEEAMAKELAGLGYPAVPTPRAIRTLGQGRWEAYSPVTGLPSERIRTGHRVSAVRKRAEGGYSLILDDGDGPALDARHIVLCAGTVGNIELVDGLVHGQHREPRRYSLVDHVACGMLVVEDGRHGAMESSVHAGFDAPSRSNLIVERQRHGSGVLMDAWAMGEQPPEAASTVLVGDRTSIVLEPPALAALDEVRREQRNLLREFARRTGLKARFREEYVSFDEALAQAEAQPGTAVVYDATIGELDHESGGLPLDGEHVDVAGHLREAPGVAVAGPCLIPRAGAANPSLTTLALARYVVQHMS</sequence>
<evidence type="ECO:0000259" key="6">
    <source>
        <dbReference type="Pfam" id="PF00890"/>
    </source>
</evidence>
<comment type="similarity">
    <text evidence="2">Belongs to the GMC oxidoreductase family.</text>
</comment>
<dbReference type="Gene3D" id="3.30.410.10">
    <property type="entry name" value="Cholesterol Oxidase, domain 2"/>
    <property type="match status" value="1"/>
</dbReference>
<comment type="cofactor">
    <cofactor evidence="1">
        <name>FAD</name>
        <dbReference type="ChEBI" id="CHEBI:57692"/>
    </cofactor>
</comment>
<evidence type="ECO:0000256" key="3">
    <source>
        <dbReference type="ARBA" id="ARBA00022630"/>
    </source>
</evidence>
<dbReference type="PANTHER" id="PTHR42784">
    <property type="entry name" value="PYRANOSE 2-OXIDASE"/>
    <property type="match status" value="1"/>
</dbReference>
<evidence type="ECO:0000256" key="1">
    <source>
        <dbReference type="ARBA" id="ARBA00001974"/>
    </source>
</evidence>
<reference evidence="7" key="1">
    <citation type="journal article" date="2016" name="Appl. Microbiol. Biotechnol.">
        <title>Identification and engineering of regulation-related genes toward improved kasugamycin production.</title>
        <authorList>
            <person name="Zhu C."/>
            <person name="Kang Q."/>
            <person name="Bai L."/>
            <person name="Cheng L."/>
            <person name="Deng Z."/>
        </authorList>
    </citation>
    <scope>NUCLEOTIDE SEQUENCE</scope>
    <source>
        <strain evidence="7">XM301</strain>
    </source>
</reference>
<dbReference type="Gene3D" id="3.50.50.60">
    <property type="entry name" value="FAD/NAD(P)-binding domain"/>
    <property type="match status" value="2"/>
</dbReference>
<evidence type="ECO:0000256" key="4">
    <source>
        <dbReference type="ARBA" id="ARBA00022827"/>
    </source>
</evidence>
<organism evidence="7">
    <name type="scientific">Streptomyces microaureus</name>
    <dbReference type="NCBI Taxonomy" id="1689400"/>
    <lineage>
        <taxon>Bacteria</taxon>
        <taxon>Bacillati</taxon>
        <taxon>Actinomycetota</taxon>
        <taxon>Actinomycetes</taxon>
        <taxon>Kitasatosporales</taxon>
        <taxon>Streptomycetaceae</taxon>
        <taxon>Streptomyces</taxon>
    </lineage>
</organism>
<evidence type="ECO:0000313" key="7">
    <source>
        <dbReference type="EMBL" id="AKT74166.1"/>
    </source>
</evidence>
<gene>
    <name evidence="7" type="primary">kasJ</name>
</gene>
<dbReference type="Pfam" id="PF00890">
    <property type="entry name" value="FAD_binding_2"/>
    <property type="match status" value="1"/>
</dbReference>
<dbReference type="PANTHER" id="PTHR42784:SF1">
    <property type="entry name" value="PYRANOSE 2-OXIDASE"/>
    <property type="match status" value="1"/>
</dbReference>
<proteinExistence type="inferred from homology"/>
<dbReference type="InterPro" id="IPR051473">
    <property type="entry name" value="P2Ox-like"/>
</dbReference>
<evidence type="ECO:0000256" key="2">
    <source>
        <dbReference type="ARBA" id="ARBA00010790"/>
    </source>
</evidence>
<accession>A0A0K1H2R7</accession>
<dbReference type="InterPro" id="IPR003953">
    <property type="entry name" value="FAD-dep_OxRdtase_2_FAD-bd"/>
</dbReference>
<dbReference type="AlphaFoldDB" id="A0A0K1H2R7"/>
<name>A0A0K1H2R7_9ACTN</name>